<evidence type="ECO:0000256" key="2">
    <source>
        <dbReference type="ARBA" id="ARBA00006375"/>
    </source>
</evidence>
<protein>
    <submittedName>
        <fullName evidence="12">Mitochondrial carrier domain-containing protein</fullName>
    </submittedName>
</protein>
<dbReference type="GO" id="GO:0016020">
    <property type="term" value="C:membrane"/>
    <property type="evidence" value="ECO:0007669"/>
    <property type="project" value="UniProtKB-SubCell"/>
</dbReference>
<evidence type="ECO:0000256" key="5">
    <source>
        <dbReference type="ARBA" id="ARBA00022737"/>
    </source>
</evidence>
<comment type="caution">
    <text evidence="12">The sequence shown here is derived from an EMBL/GenBank/DDBJ whole genome shotgun (WGS) entry which is preliminary data.</text>
</comment>
<accession>A0A550CW04</accession>
<feature type="repeat" description="Solcar" evidence="8">
    <location>
        <begin position="5"/>
        <end position="90"/>
    </location>
</feature>
<evidence type="ECO:0000256" key="3">
    <source>
        <dbReference type="ARBA" id="ARBA00022448"/>
    </source>
</evidence>
<dbReference type="OrthoDB" id="18574at2759"/>
<keyword evidence="5" id="KW-0677">Repeat</keyword>
<dbReference type="AlphaFoldDB" id="A0A550CW04"/>
<dbReference type="InterPro" id="IPR018108">
    <property type="entry name" value="MCP_transmembrane"/>
</dbReference>
<dbReference type="Gene3D" id="1.50.40.10">
    <property type="entry name" value="Mitochondrial carrier domain"/>
    <property type="match status" value="1"/>
</dbReference>
<feature type="repeat" description="Solcar" evidence="8">
    <location>
        <begin position="106"/>
        <end position="209"/>
    </location>
</feature>
<evidence type="ECO:0000313" key="12">
    <source>
        <dbReference type="EMBL" id="TRM68943.1"/>
    </source>
</evidence>
<keyword evidence="3 9" id="KW-0813">Transport</keyword>
<keyword evidence="6 11" id="KW-1133">Transmembrane helix</keyword>
<name>A0A550CW04_9AGAR</name>
<dbReference type="Proteomes" id="UP000320762">
    <property type="component" value="Unassembled WGS sequence"/>
</dbReference>
<evidence type="ECO:0000256" key="11">
    <source>
        <dbReference type="SAM" id="Phobius"/>
    </source>
</evidence>
<feature type="transmembrane region" description="Helical" evidence="11">
    <location>
        <begin position="190"/>
        <end position="213"/>
    </location>
</feature>
<comment type="subcellular location">
    <subcellularLocation>
        <location evidence="1">Membrane</location>
        <topology evidence="1">Multi-pass membrane protein</topology>
    </subcellularLocation>
</comment>
<keyword evidence="7 8" id="KW-0472">Membrane</keyword>
<feature type="compositionally biased region" description="Acidic residues" evidence="10">
    <location>
        <begin position="143"/>
        <end position="162"/>
    </location>
</feature>
<evidence type="ECO:0000256" key="8">
    <source>
        <dbReference type="PROSITE-ProRule" id="PRU00282"/>
    </source>
</evidence>
<evidence type="ECO:0000313" key="13">
    <source>
        <dbReference type="Proteomes" id="UP000320762"/>
    </source>
</evidence>
<dbReference type="SUPFAM" id="SSF103506">
    <property type="entry name" value="Mitochondrial carrier"/>
    <property type="match status" value="1"/>
</dbReference>
<dbReference type="GO" id="GO:0015217">
    <property type="term" value="F:ADP transmembrane transporter activity"/>
    <property type="evidence" value="ECO:0007669"/>
    <property type="project" value="TreeGrafter"/>
</dbReference>
<dbReference type="STRING" id="97359.A0A550CW04"/>
<dbReference type="PANTHER" id="PTHR45939">
    <property type="entry name" value="PEROXISOMAL MEMBRANE PROTEIN PMP34-RELATED"/>
    <property type="match status" value="1"/>
</dbReference>
<evidence type="ECO:0000256" key="1">
    <source>
        <dbReference type="ARBA" id="ARBA00004141"/>
    </source>
</evidence>
<reference evidence="12 13" key="1">
    <citation type="journal article" date="2019" name="New Phytol.">
        <title>Comparative genomics reveals unique wood-decay strategies and fruiting body development in the Schizophyllaceae.</title>
        <authorList>
            <person name="Almasi E."/>
            <person name="Sahu N."/>
            <person name="Krizsan K."/>
            <person name="Balint B."/>
            <person name="Kovacs G.M."/>
            <person name="Kiss B."/>
            <person name="Cseklye J."/>
            <person name="Drula E."/>
            <person name="Henrissat B."/>
            <person name="Nagy I."/>
            <person name="Chovatia M."/>
            <person name="Adam C."/>
            <person name="LaButti K."/>
            <person name="Lipzen A."/>
            <person name="Riley R."/>
            <person name="Grigoriev I.V."/>
            <person name="Nagy L.G."/>
        </authorList>
    </citation>
    <scope>NUCLEOTIDE SEQUENCE [LARGE SCALE GENOMIC DNA]</scope>
    <source>
        <strain evidence="12 13">NL-1724</strain>
    </source>
</reference>
<sequence>MTSTLPPIVQAVSGALGSASANALIYPLDLISSRIQLKKGVRRQNPLYILRDIVDRHGLSALYTGLAPDTGATLLSNFFYFYFYSIFRVLVLRRQALPDKKTKVTISVIQELALGLLAGAASRAISTPLNIITLRMQNAKDEDQSDTSSDDSSDMSEAEDGDATSLSGVVQGIYKKDGLAGFWKGFRTTLLLCLNPSLTLAVYQLCMRVILLAKTRRLRAGGSTTLVNPSPGQAFIGGAVASSIASAILYPLILAKTRVQASSSSSDTLLGVLGEAYSGKYNERRQHLGGPPPLASDDTPSFSDVVKEKVPPEVVHDVEKRSTRGTRRPRPKGLAAVYQGLETQILKGFLGQGVTFLVKRRIEQLIVDAYVRRYIRR</sequence>
<keyword evidence="13" id="KW-1185">Reference proteome</keyword>
<dbReference type="EMBL" id="VDMD01000001">
    <property type="protein sequence ID" value="TRM68943.1"/>
    <property type="molecule type" value="Genomic_DNA"/>
</dbReference>
<evidence type="ECO:0000256" key="4">
    <source>
        <dbReference type="ARBA" id="ARBA00022692"/>
    </source>
</evidence>
<evidence type="ECO:0000256" key="6">
    <source>
        <dbReference type="ARBA" id="ARBA00022989"/>
    </source>
</evidence>
<evidence type="ECO:0000256" key="10">
    <source>
        <dbReference type="SAM" id="MobiDB-lite"/>
    </source>
</evidence>
<proteinExistence type="inferred from homology"/>
<dbReference type="InterPro" id="IPR052217">
    <property type="entry name" value="Mito/Peroxisomal_Carrier"/>
</dbReference>
<feature type="transmembrane region" description="Helical" evidence="11">
    <location>
        <begin position="72"/>
        <end position="91"/>
    </location>
</feature>
<evidence type="ECO:0000256" key="9">
    <source>
        <dbReference type="RuleBase" id="RU000488"/>
    </source>
</evidence>
<dbReference type="PROSITE" id="PS50920">
    <property type="entry name" value="SOLCAR"/>
    <property type="match status" value="2"/>
</dbReference>
<comment type="similarity">
    <text evidence="2 9">Belongs to the mitochondrial carrier (TC 2.A.29) family.</text>
</comment>
<dbReference type="Pfam" id="PF00153">
    <property type="entry name" value="Mito_carr"/>
    <property type="match status" value="3"/>
</dbReference>
<evidence type="ECO:0000256" key="7">
    <source>
        <dbReference type="ARBA" id="ARBA00023136"/>
    </source>
</evidence>
<dbReference type="PANTHER" id="PTHR45939:SF2">
    <property type="entry name" value="CARRIER PROTEIN, PUTATIVE (AFU_ORTHOLOGUE AFUA_2G13870)-RELATED"/>
    <property type="match status" value="1"/>
</dbReference>
<gene>
    <name evidence="12" type="ORF">BD626DRAFT_472445</name>
</gene>
<feature type="transmembrane region" description="Helical" evidence="11">
    <location>
        <begin position="233"/>
        <end position="255"/>
    </location>
</feature>
<feature type="region of interest" description="Disordered" evidence="10">
    <location>
        <begin position="140"/>
        <end position="163"/>
    </location>
</feature>
<keyword evidence="4 8" id="KW-0812">Transmembrane</keyword>
<organism evidence="12 13">
    <name type="scientific">Schizophyllum amplum</name>
    <dbReference type="NCBI Taxonomy" id="97359"/>
    <lineage>
        <taxon>Eukaryota</taxon>
        <taxon>Fungi</taxon>
        <taxon>Dikarya</taxon>
        <taxon>Basidiomycota</taxon>
        <taxon>Agaricomycotina</taxon>
        <taxon>Agaricomycetes</taxon>
        <taxon>Agaricomycetidae</taxon>
        <taxon>Agaricales</taxon>
        <taxon>Schizophyllaceae</taxon>
        <taxon>Schizophyllum</taxon>
    </lineage>
</organism>
<dbReference type="InterPro" id="IPR023395">
    <property type="entry name" value="MCP_dom_sf"/>
</dbReference>